<dbReference type="GO" id="GO:0005829">
    <property type="term" value="C:cytosol"/>
    <property type="evidence" value="ECO:0007669"/>
    <property type="project" value="TreeGrafter"/>
</dbReference>
<evidence type="ECO:0000256" key="3">
    <source>
        <dbReference type="ARBA" id="ARBA00022677"/>
    </source>
</evidence>
<sequence>MGTNVKRRHFDLPHFKSVSRISNLPIVEYSINITGNAYARIKRSNSLVDWSLCTAENSLAIATASAKPIANAISGPITTIDQLLCKGIDIVEQRVPAVHLPPHLMYRNAREYVNVKIVRPVLTRAESVKEIGSQAANAAADRLDGALTVADNYVDRYLPADVTDGVDDVSSSEPVSKTKRTIKRGARLSKKLQHRLTRRTLAEARALKDQGTECIHILLYVVELLATDPKLAFQKAKELWKTLSLPEPENQARPTTLEQLLVLLTRESARRIVHLVNGAAALASKAPNSLARLLITVACQLSVVADTTLEVNIINSELLENFLRLPIRSFCLFRFKMMSAIGKKILGREQISAIYTVIDRLNSITNRLLEQFAAFLAGRPTVSKVTNVESHRQNHNNHTSVSSNAAKLSKFQTIEEISINSGRMAAEVAHLPHIEVFHRVMELPMVESAISKSTATYFRVKDCNQLIHWALTTAETSLSNATRQAVPIAAPIAKKFENPIHFVDHTLCRGLDKIEEKVPMVKEKPEQILENAYTLARQTVQPAVTSISLANELIISQALSLRDLSWNKANQILETQYGSAAVRGLDSTADVVDKLIDRYFPAIGDEQSVGDKLLHTLQTVGRLSNKAARRLYSNIILHLGTVSADNLKSYIRSLVHMPHLEVIDRVKNIPVVHSAIEKTESTYTYLKDSNHLINWALNHAEAGLHYATATAVPLTVPLAKKFEGQISAVDQKLCEGLNMVEEKMPIVKQPPQQIYDAAKAVMDSSLQSTVDKLQAAKESATHQASTLKEISIKKANELLNTEYGNKAVQSIDDIGVLINALLDRYFPPVEGEENMPAPVSADENKILHSVQLAGQLSTKTANRVYHSVVAQLRTLKKEDVSSYMSSVISILHLTQFLNLNDQQNGNKDSNQENTEKK</sequence>
<comment type="similarity">
    <text evidence="2">Belongs to the perilipin family.</text>
</comment>
<evidence type="ECO:0000256" key="1">
    <source>
        <dbReference type="ARBA" id="ARBA00004502"/>
    </source>
</evidence>
<dbReference type="PANTHER" id="PTHR14024">
    <property type="entry name" value="PERILIPIN"/>
    <property type="match status" value="1"/>
</dbReference>
<dbReference type="GO" id="GO:0019915">
    <property type="term" value="P:lipid storage"/>
    <property type="evidence" value="ECO:0007669"/>
    <property type="project" value="TreeGrafter"/>
</dbReference>
<dbReference type="GO" id="GO:0005811">
    <property type="term" value="C:lipid droplet"/>
    <property type="evidence" value="ECO:0007669"/>
    <property type="project" value="UniProtKB-SubCell"/>
</dbReference>
<keyword evidence="5" id="KW-1185">Reference proteome</keyword>
<evidence type="ECO:0000313" key="4">
    <source>
        <dbReference type="EMBL" id="KAF3427981.1"/>
    </source>
</evidence>
<reference evidence="4" key="1">
    <citation type="submission" date="2019-11" db="EMBL/GenBank/DDBJ databases">
        <title>The nuclear and mitochondrial genomes of Frieseomelitta varia - a highly eusocial stingless bee (Meliponini) with a permanently sterile worker caste.</title>
        <authorList>
            <person name="Freitas F.C.P."/>
            <person name="Lourenco A.P."/>
            <person name="Nunes F.M.F."/>
            <person name="Paschoal A.R."/>
            <person name="Abreu F.C.P."/>
            <person name="Barbin F.O."/>
            <person name="Bataglia L."/>
            <person name="Cardoso-Junior C.A.M."/>
            <person name="Cervoni M.S."/>
            <person name="Silva S.R."/>
            <person name="Dalarmi F."/>
            <person name="Del Lama M.A."/>
            <person name="Depintor T.S."/>
            <person name="Ferreira K.M."/>
            <person name="Goria P.S."/>
            <person name="Jaskot M.C."/>
            <person name="Lago D.C."/>
            <person name="Luna-Lucena D."/>
            <person name="Moda L.M."/>
            <person name="Nascimento L."/>
            <person name="Pedrino M."/>
            <person name="Rabico F.O."/>
            <person name="Sanches F.C."/>
            <person name="Santos D.E."/>
            <person name="Santos C.G."/>
            <person name="Vieira J."/>
            <person name="Lopes T.F."/>
            <person name="Barchuk A.R."/>
            <person name="Hartfelder K."/>
            <person name="Simoes Z.L.P."/>
            <person name="Bitondi M.M.G."/>
            <person name="Pinheiro D.G."/>
        </authorList>
    </citation>
    <scope>NUCLEOTIDE SEQUENCE</scope>
    <source>
        <strain evidence="4">USP_RPSP 00005682</strain>
        <tissue evidence="4">Whole individual</tissue>
    </source>
</reference>
<dbReference type="PANTHER" id="PTHR14024:SF49">
    <property type="entry name" value="LIPID STORAGE DROPLETS SURFACE-BINDING PROTEIN 1"/>
    <property type="match status" value="1"/>
</dbReference>
<dbReference type="InterPro" id="IPR004279">
    <property type="entry name" value="Perilipin"/>
</dbReference>
<evidence type="ECO:0000256" key="2">
    <source>
        <dbReference type="ARBA" id="ARBA00006311"/>
    </source>
</evidence>
<name>A0A833S2Z7_9HYME</name>
<dbReference type="EMBL" id="WNWW01000240">
    <property type="protein sequence ID" value="KAF3427981.1"/>
    <property type="molecule type" value="Genomic_DNA"/>
</dbReference>
<proteinExistence type="inferred from homology"/>
<dbReference type="Proteomes" id="UP000655588">
    <property type="component" value="Unassembled WGS sequence"/>
</dbReference>
<comment type="subcellular location">
    <subcellularLocation>
        <location evidence="1">Lipid droplet</location>
    </subcellularLocation>
</comment>
<dbReference type="AlphaFoldDB" id="A0A833S2Z7"/>
<protein>
    <recommendedName>
        <fullName evidence="6">Lipid storage droplets surface-binding protein 1</fullName>
    </recommendedName>
</protein>
<dbReference type="GO" id="GO:0010890">
    <property type="term" value="P:positive regulation of triglyceride storage"/>
    <property type="evidence" value="ECO:0007669"/>
    <property type="project" value="TreeGrafter"/>
</dbReference>
<accession>A0A833S2Z7</accession>
<comment type="caution">
    <text evidence="4">The sequence shown here is derived from an EMBL/GenBank/DDBJ whole genome shotgun (WGS) entry which is preliminary data.</text>
</comment>
<keyword evidence="3" id="KW-0551">Lipid droplet</keyword>
<organism evidence="4 5">
    <name type="scientific">Frieseomelitta varia</name>
    <dbReference type="NCBI Taxonomy" id="561572"/>
    <lineage>
        <taxon>Eukaryota</taxon>
        <taxon>Metazoa</taxon>
        <taxon>Ecdysozoa</taxon>
        <taxon>Arthropoda</taxon>
        <taxon>Hexapoda</taxon>
        <taxon>Insecta</taxon>
        <taxon>Pterygota</taxon>
        <taxon>Neoptera</taxon>
        <taxon>Endopterygota</taxon>
        <taxon>Hymenoptera</taxon>
        <taxon>Apocrita</taxon>
        <taxon>Aculeata</taxon>
        <taxon>Apoidea</taxon>
        <taxon>Anthophila</taxon>
        <taxon>Apidae</taxon>
        <taxon>Frieseomelitta</taxon>
    </lineage>
</organism>
<evidence type="ECO:0008006" key="6">
    <source>
        <dbReference type="Google" id="ProtNLM"/>
    </source>
</evidence>
<dbReference type="Pfam" id="PF03036">
    <property type="entry name" value="Perilipin"/>
    <property type="match status" value="3"/>
</dbReference>
<gene>
    <name evidence="4" type="ORF">E2986_02035</name>
</gene>
<evidence type="ECO:0000313" key="5">
    <source>
        <dbReference type="Proteomes" id="UP000655588"/>
    </source>
</evidence>